<gene>
    <name evidence="1" type="ORF">HPULCUR_000766</name>
</gene>
<evidence type="ECO:0000313" key="2">
    <source>
        <dbReference type="Proteomes" id="UP001476247"/>
    </source>
</evidence>
<comment type="caution">
    <text evidence="1">The sequence shown here is derived from an EMBL/GenBank/DDBJ whole genome shotgun (WGS) entry which is preliminary data.</text>
</comment>
<evidence type="ECO:0000313" key="1">
    <source>
        <dbReference type="EMBL" id="GAA5795409.1"/>
    </source>
</evidence>
<dbReference type="EMBL" id="BAABUJ010000004">
    <property type="protein sequence ID" value="GAA5795409.1"/>
    <property type="molecule type" value="Genomic_DNA"/>
</dbReference>
<organism evidence="1 2">
    <name type="scientific">Helicostylum pulchrum</name>
    <dbReference type="NCBI Taxonomy" id="562976"/>
    <lineage>
        <taxon>Eukaryota</taxon>
        <taxon>Fungi</taxon>
        <taxon>Fungi incertae sedis</taxon>
        <taxon>Mucoromycota</taxon>
        <taxon>Mucoromycotina</taxon>
        <taxon>Mucoromycetes</taxon>
        <taxon>Mucorales</taxon>
        <taxon>Mucorineae</taxon>
        <taxon>Mucoraceae</taxon>
        <taxon>Helicostylum</taxon>
    </lineage>
</organism>
<sequence length="121" mass="13768">MTDRDLNEIISSTANLFIDSVVDFEIFKIYVTSADVFLRNHLSIDDRAYFQNTDNMPLSPEAVIRENSYLGLTTYYELSVHWGSMEILLTGGFYVAGSSCKLLLGSSIRFWKHGELTSRNI</sequence>
<keyword evidence="2" id="KW-1185">Reference proteome</keyword>
<accession>A0ABP9XKW7</accession>
<dbReference type="Proteomes" id="UP001476247">
    <property type="component" value="Unassembled WGS sequence"/>
</dbReference>
<name>A0ABP9XKW7_9FUNG</name>
<protein>
    <submittedName>
        <fullName evidence="1">Uncharacterized protein</fullName>
    </submittedName>
</protein>
<proteinExistence type="predicted"/>
<reference evidence="1 2" key="1">
    <citation type="submission" date="2024-04" db="EMBL/GenBank/DDBJ databases">
        <title>genome sequences of Mucor flavus KT1a and Helicostylum pulchrum KT1b strains isolation_sourced from the surface of a dry-aged beef.</title>
        <authorList>
            <person name="Toyotome T."/>
            <person name="Hosono M."/>
            <person name="Torimaru M."/>
            <person name="Fukuda K."/>
            <person name="Mikami N."/>
        </authorList>
    </citation>
    <scope>NUCLEOTIDE SEQUENCE [LARGE SCALE GENOMIC DNA]</scope>
    <source>
        <strain evidence="1 2">KT1b</strain>
    </source>
</reference>